<evidence type="ECO:0000256" key="3">
    <source>
        <dbReference type="PROSITE-ProRule" id="PRU00221"/>
    </source>
</evidence>
<dbReference type="InterPro" id="IPR036322">
    <property type="entry name" value="WD40_repeat_dom_sf"/>
</dbReference>
<dbReference type="Proteomes" id="UP000626109">
    <property type="component" value="Unassembled WGS sequence"/>
</dbReference>
<sequence>HDGTLRLWDLLEGSCIHELAGHEGGVLRAEVDWARQRVLSGGRDGAVRLWDLAAGACLQVLQGHARPVRALDADWEVLRALSRSDDGTLRLWCLKTGTCQKELAADEGGGAVLGAEVDWGRQMALSWSNDLALRLWDLKTTKCLHIMCGLAPGSRLGPEAVAELELRRPHHAALGPRAGLLPSGAASPRRSVARTSGSRLGALTGPELELCGLQAVGMGPGKWEAAV</sequence>
<dbReference type="InterPro" id="IPR020472">
    <property type="entry name" value="WD40_PAC1"/>
</dbReference>
<feature type="non-terminal residue" evidence="5">
    <location>
        <position position="227"/>
    </location>
</feature>
<dbReference type="InterPro" id="IPR019775">
    <property type="entry name" value="WD40_repeat_CS"/>
</dbReference>
<dbReference type="GO" id="GO:0010992">
    <property type="term" value="P:ubiquitin recycling"/>
    <property type="evidence" value="ECO:0007669"/>
    <property type="project" value="TreeGrafter"/>
</dbReference>
<dbReference type="InterPro" id="IPR015943">
    <property type="entry name" value="WD40/YVTN_repeat-like_dom_sf"/>
</dbReference>
<dbReference type="Pfam" id="PF00400">
    <property type="entry name" value="WD40"/>
    <property type="match status" value="2"/>
</dbReference>
<evidence type="ECO:0000313" key="5">
    <source>
        <dbReference type="EMBL" id="CAE8718916.1"/>
    </source>
</evidence>
<dbReference type="AlphaFoldDB" id="A0A813L3X8"/>
<dbReference type="PROSITE" id="PS00678">
    <property type="entry name" value="WD_REPEATS_1"/>
    <property type="match status" value="1"/>
</dbReference>
<dbReference type="PROSITE" id="PS50082">
    <property type="entry name" value="WD_REPEATS_2"/>
    <property type="match status" value="3"/>
</dbReference>
<comment type="caution">
    <text evidence="5">The sequence shown here is derived from an EMBL/GenBank/DDBJ whole genome shotgun (WGS) entry which is preliminary data.</text>
</comment>
<dbReference type="GO" id="GO:0005737">
    <property type="term" value="C:cytoplasm"/>
    <property type="evidence" value="ECO:0007669"/>
    <property type="project" value="TreeGrafter"/>
</dbReference>
<evidence type="ECO:0000256" key="4">
    <source>
        <dbReference type="SAM" id="MobiDB-lite"/>
    </source>
</evidence>
<proteinExistence type="predicted"/>
<dbReference type="GO" id="GO:0043130">
    <property type="term" value="F:ubiquitin binding"/>
    <property type="evidence" value="ECO:0007669"/>
    <property type="project" value="TreeGrafter"/>
</dbReference>
<evidence type="ECO:0000313" key="6">
    <source>
        <dbReference type="Proteomes" id="UP000626109"/>
    </source>
</evidence>
<dbReference type="EMBL" id="CAJNNW010033444">
    <property type="protein sequence ID" value="CAE8718916.1"/>
    <property type="molecule type" value="Genomic_DNA"/>
</dbReference>
<dbReference type="SMART" id="SM00320">
    <property type="entry name" value="WD40"/>
    <property type="match status" value="3"/>
</dbReference>
<evidence type="ECO:0000256" key="1">
    <source>
        <dbReference type="ARBA" id="ARBA00022574"/>
    </source>
</evidence>
<dbReference type="SUPFAM" id="SSF50978">
    <property type="entry name" value="WD40 repeat-like"/>
    <property type="match status" value="1"/>
</dbReference>
<evidence type="ECO:0008006" key="7">
    <source>
        <dbReference type="Google" id="ProtNLM"/>
    </source>
</evidence>
<accession>A0A813L3X8</accession>
<feature type="region of interest" description="Disordered" evidence="4">
    <location>
        <begin position="177"/>
        <end position="196"/>
    </location>
</feature>
<keyword evidence="1 3" id="KW-0853">WD repeat</keyword>
<dbReference type="GO" id="GO:0005634">
    <property type="term" value="C:nucleus"/>
    <property type="evidence" value="ECO:0007669"/>
    <property type="project" value="TreeGrafter"/>
</dbReference>
<dbReference type="PRINTS" id="PR00320">
    <property type="entry name" value="GPROTEINBRPT"/>
</dbReference>
<feature type="repeat" description="WD" evidence="3">
    <location>
        <begin position="61"/>
        <end position="102"/>
    </location>
</feature>
<dbReference type="PANTHER" id="PTHR19849">
    <property type="entry name" value="PHOSPHOLIPASE A-2-ACTIVATING PROTEIN"/>
    <property type="match status" value="1"/>
</dbReference>
<gene>
    <name evidence="5" type="ORF">PGLA2088_LOCUS40351</name>
</gene>
<dbReference type="Gene3D" id="2.130.10.10">
    <property type="entry name" value="YVTN repeat-like/Quinoprotein amine dehydrogenase"/>
    <property type="match status" value="1"/>
</dbReference>
<dbReference type="PROSITE" id="PS50294">
    <property type="entry name" value="WD_REPEATS_REGION"/>
    <property type="match status" value="1"/>
</dbReference>
<dbReference type="GO" id="GO:0043161">
    <property type="term" value="P:proteasome-mediated ubiquitin-dependent protein catabolic process"/>
    <property type="evidence" value="ECO:0007669"/>
    <property type="project" value="TreeGrafter"/>
</dbReference>
<name>A0A813L3X8_POLGL</name>
<feature type="repeat" description="WD" evidence="3">
    <location>
        <begin position="1"/>
        <end position="18"/>
    </location>
</feature>
<evidence type="ECO:0000256" key="2">
    <source>
        <dbReference type="ARBA" id="ARBA00022737"/>
    </source>
</evidence>
<keyword evidence="2" id="KW-0677">Repeat</keyword>
<reference evidence="5" key="1">
    <citation type="submission" date="2021-02" db="EMBL/GenBank/DDBJ databases">
        <authorList>
            <person name="Dougan E. K."/>
            <person name="Rhodes N."/>
            <person name="Thang M."/>
            <person name="Chan C."/>
        </authorList>
    </citation>
    <scope>NUCLEOTIDE SEQUENCE</scope>
</reference>
<dbReference type="InterPro" id="IPR001680">
    <property type="entry name" value="WD40_rpt"/>
</dbReference>
<protein>
    <recommendedName>
        <fullName evidence="7">Guanine nucleotide-binding protein subunit beta-like protein</fullName>
    </recommendedName>
</protein>
<organism evidence="5 6">
    <name type="scientific">Polarella glacialis</name>
    <name type="common">Dinoflagellate</name>
    <dbReference type="NCBI Taxonomy" id="89957"/>
    <lineage>
        <taxon>Eukaryota</taxon>
        <taxon>Sar</taxon>
        <taxon>Alveolata</taxon>
        <taxon>Dinophyceae</taxon>
        <taxon>Suessiales</taxon>
        <taxon>Suessiaceae</taxon>
        <taxon>Polarella</taxon>
    </lineage>
</organism>
<feature type="repeat" description="WD" evidence="3">
    <location>
        <begin position="19"/>
        <end position="60"/>
    </location>
</feature>
<dbReference type="PANTHER" id="PTHR19849:SF1">
    <property type="entry name" value="F-BOX_WD REPEAT-CONTAINING PROTEIN 7"/>
    <property type="match status" value="1"/>
</dbReference>